<feature type="domain" description="Alpha/beta hydrolase fold-3" evidence="2">
    <location>
        <begin position="328"/>
        <end position="398"/>
    </location>
</feature>
<dbReference type="GO" id="GO:0016787">
    <property type="term" value="F:hydrolase activity"/>
    <property type="evidence" value="ECO:0007669"/>
    <property type="project" value="UniProtKB-KW"/>
</dbReference>
<dbReference type="InterPro" id="IPR013094">
    <property type="entry name" value="AB_hydrolase_3"/>
</dbReference>
<dbReference type="GeneTree" id="ENSGT00940000163565"/>
<dbReference type="Pfam" id="PF07859">
    <property type="entry name" value="Abhydrolase_3"/>
    <property type="match status" value="2"/>
</dbReference>
<organism evidence="3 4">
    <name type="scientific">Chrysemys picta bellii</name>
    <name type="common">Western painted turtle</name>
    <name type="synonym">Emys bellii</name>
    <dbReference type="NCBI Taxonomy" id="8478"/>
    <lineage>
        <taxon>Eukaryota</taxon>
        <taxon>Metazoa</taxon>
        <taxon>Chordata</taxon>
        <taxon>Craniata</taxon>
        <taxon>Vertebrata</taxon>
        <taxon>Euteleostomi</taxon>
        <taxon>Archelosauria</taxon>
        <taxon>Testudinata</taxon>
        <taxon>Testudines</taxon>
        <taxon>Cryptodira</taxon>
        <taxon>Durocryptodira</taxon>
        <taxon>Testudinoidea</taxon>
        <taxon>Emydidae</taxon>
        <taxon>Chrysemys</taxon>
    </lineage>
</organism>
<evidence type="ECO:0000313" key="3">
    <source>
        <dbReference type="Ensembl" id="ENSCPBP00000030557.1"/>
    </source>
</evidence>
<dbReference type="AlphaFoldDB" id="A0A8C3I9I0"/>
<evidence type="ECO:0000256" key="1">
    <source>
        <dbReference type="ARBA" id="ARBA00022801"/>
    </source>
</evidence>
<dbReference type="Proteomes" id="UP000694380">
    <property type="component" value="Chromosome 24"/>
</dbReference>
<dbReference type="InterPro" id="IPR029058">
    <property type="entry name" value="AB_hydrolase_fold"/>
</dbReference>
<dbReference type="Ensembl" id="ENSCPBT00000035974.1">
    <property type="protein sequence ID" value="ENSCPBP00000030557.1"/>
    <property type="gene ID" value="ENSCPBG00000021513.1"/>
</dbReference>
<dbReference type="SUPFAM" id="SSF53474">
    <property type="entry name" value="alpha/beta-Hydrolases"/>
    <property type="match status" value="1"/>
</dbReference>
<evidence type="ECO:0000313" key="4">
    <source>
        <dbReference type="Proteomes" id="UP000694380"/>
    </source>
</evidence>
<reference evidence="3" key="2">
    <citation type="submission" date="2025-08" db="UniProtKB">
        <authorList>
            <consortium name="Ensembl"/>
        </authorList>
    </citation>
    <scope>IDENTIFICATION</scope>
</reference>
<keyword evidence="4" id="KW-1185">Reference proteome</keyword>
<reference evidence="3" key="1">
    <citation type="journal article" date="2015" name="Genome Biol. Evol.">
        <title>Physical Mapping and Refinement of the Painted Turtle Genome (Chrysemys picta) Inform Amniote Genome Evolution and Challenge Turtle-Bird Chromosomal Conservation.</title>
        <authorList>
            <person name="Badenhorst D."/>
            <person name="Hillier L.W."/>
            <person name="Literman R."/>
            <person name="Montiel E.E."/>
            <person name="Radhakrishnan S."/>
            <person name="Shen Y."/>
            <person name="Minx P."/>
            <person name="Janes D.E."/>
            <person name="Warren W.C."/>
            <person name="Edwards S.V."/>
            <person name="Valenzuela N."/>
        </authorList>
    </citation>
    <scope>NUCLEOTIDE SEQUENCE [LARGE SCALE GENOMIC DNA]</scope>
</reference>
<dbReference type="PANTHER" id="PTHR48081">
    <property type="entry name" value="AB HYDROLASE SUPERFAMILY PROTEIN C4A8.06C"/>
    <property type="match status" value="1"/>
</dbReference>
<sequence length="426" mass="48169">MATFQVFEDCYHIVVPLNLLFSKLNIPSSFSICSQGLRSVPLIIFVSHPWILSSFSISFLYIGTNFWSLSPYKQGRILEKLGICKEVYLIRTFLYGIPPWKDNANLFIEDLKFAKVSVRVYHPKVPSAGRRRGVLYLHGGVGQIGSIGMYERVCRFIARRSNSVVVCVGYRLAPEHPYPTQFLDCLTATVHFMTTAEDYGVDPTRIIICGDSSGGTLAAAVCQTLVSRTDLPKARAQILLYPFLQAVDFNLPSYQQNGSVPLLLKKRTITLGMQYLNQDLSLMKGILEGSHVPEDLKLKFSKWLSPDNIPMEFKIRGYKPSASATYSEELYTLAKPVFETTFSPLLAEDAIVRQLPETFILTCEYDVVRDDGLLYKKRLEDNGIPVTWYHLEDGFHGALFLIDYGYISFPCGKRAMKNVVNFIKDL</sequence>
<dbReference type="PANTHER" id="PTHR48081:SF32">
    <property type="entry name" value="ALPHA_BETA HYDROLASE FOLD-3 DOMAIN-CONTAINING PROTEIN"/>
    <property type="match status" value="1"/>
</dbReference>
<protein>
    <recommendedName>
        <fullName evidence="2">Alpha/beta hydrolase fold-3 domain-containing protein</fullName>
    </recommendedName>
</protein>
<keyword evidence="1" id="KW-0378">Hydrolase</keyword>
<evidence type="ECO:0000259" key="2">
    <source>
        <dbReference type="Pfam" id="PF07859"/>
    </source>
</evidence>
<dbReference type="Gene3D" id="3.40.50.1820">
    <property type="entry name" value="alpha/beta hydrolase"/>
    <property type="match status" value="1"/>
</dbReference>
<proteinExistence type="predicted"/>
<feature type="domain" description="Alpha/beta hydrolase fold-3" evidence="2">
    <location>
        <begin position="134"/>
        <end position="277"/>
    </location>
</feature>
<dbReference type="InterPro" id="IPR050300">
    <property type="entry name" value="GDXG_lipolytic_enzyme"/>
</dbReference>
<accession>A0A8C3I9I0</accession>
<name>A0A8C3I9I0_CHRPI</name>
<reference evidence="3" key="3">
    <citation type="submission" date="2025-09" db="UniProtKB">
        <authorList>
            <consortium name="Ensembl"/>
        </authorList>
    </citation>
    <scope>IDENTIFICATION</scope>
</reference>